<feature type="domain" description="HTH gntR-type" evidence="4">
    <location>
        <begin position="16"/>
        <end position="84"/>
    </location>
</feature>
<dbReference type="SUPFAM" id="SSF46785">
    <property type="entry name" value="Winged helix' DNA-binding domain"/>
    <property type="match status" value="1"/>
</dbReference>
<dbReference type="Gene3D" id="1.10.10.10">
    <property type="entry name" value="Winged helix-like DNA-binding domain superfamily/Winged helix DNA-binding domain"/>
    <property type="match status" value="1"/>
</dbReference>
<evidence type="ECO:0000259" key="4">
    <source>
        <dbReference type="PROSITE" id="PS50949"/>
    </source>
</evidence>
<evidence type="ECO:0000256" key="1">
    <source>
        <dbReference type="ARBA" id="ARBA00023015"/>
    </source>
</evidence>
<dbReference type="PROSITE" id="PS50949">
    <property type="entry name" value="HTH_GNTR"/>
    <property type="match status" value="1"/>
</dbReference>
<reference evidence="5" key="1">
    <citation type="submission" date="2019-08" db="EMBL/GenBank/DDBJ databases">
        <authorList>
            <person name="Kucharzyk K."/>
            <person name="Murdoch R.W."/>
            <person name="Higgins S."/>
            <person name="Loffler F."/>
        </authorList>
    </citation>
    <scope>NUCLEOTIDE SEQUENCE</scope>
</reference>
<dbReference type="InterPro" id="IPR036390">
    <property type="entry name" value="WH_DNA-bd_sf"/>
</dbReference>
<dbReference type="InterPro" id="IPR036388">
    <property type="entry name" value="WH-like_DNA-bd_sf"/>
</dbReference>
<dbReference type="Pfam" id="PF00392">
    <property type="entry name" value="GntR"/>
    <property type="match status" value="1"/>
</dbReference>
<dbReference type="GO" id="GO:0003677">
    <property type="term" value="F:DNA binding"/>
    <property type="evidence" value="ECO:0007669"/>
    <property type="project" value="UniProtKB-KW"/>
</dbReference>
<dbReference type="CDD" id="cd07377">
    <property type="entry name" value="WHTH_GntR"/>
    <property type="match status" value="1"/>
</dbReference>
<proteinExistence type="predicted"/>
<organism evidence="5">
    <name type="scientific">bioreactor metagenome</name>
    <dbReference type="NCBI Taxonomy" id="1076179"/>
    <lineage>
        <taxon>unclassified sequences</taxon>
        <taxon>metagenomes</taxon>
        <taxon>ecological metagenomes</taxon>
    </lineage>
</organism>
<sequence>MRGGLVLITVDFKDRKPIYEQLVDNIRTLAIVGLYKADEQLPSVRQLALDLGINPNTIQKAYTELERQGVVYSLLGRGNFISGDLENLLKVRKERVLMQMTEKIKEALLLKIRQDELMRIIDGVYSPNKEGTK</sequence>
<name>A0A645HG55_9ZZZZ</name>
<dbReference type="InterPro" id="IPR000524">
    <property type="entry name" value="Tscrpt_reg_HTH_GntR"/>
</dbReference>
<dbReference type="AlphaFoldDB" id="A0A645HG55"/>
<dbReference type="EMBL" id="VSSQ01092998">
    <property type="protein sequence ID" value="MPN38018.1"/>
    <property type="molecule type" value="Genomic_DNA"/>
</dbReference>
<evidence type="ECO:0000256" key="2">
    <source>
        <dbReference type="ARBA" id="ARBA00023125"/>
    </source>
</evidence>
<dbReference type="PANTHER" id="PTHR38445">
    <property type="entry name" value="HTH-TYPE TRANSCRIPTIONAL REPRESSOR YTRA"/>
    <property type="match status" value="1"/>
</dbReference>
<keyword evidence="1" id="KW-0805">Transcription regulation</keyword>
<dbReference type="SMART" id="SM00345">
    <property type="entry name" value="HTH_GNTR"/>
    <property type="match status" value="1"/>
</dbReference>
<protein>
    <recommendedName>
        <fullName evidence="4">HTH gntR-type domain-containing protein</fullName>
    </recommendedName>
</protein>
<dbReference type="GO" id="GO:0003700">
    <property type="term" value="F:DNA-binding transcription factor activity"/>
    <property type="evidence" value="ECO:0007669"/>
    <property type="project" value="InterPro"/>
</dbReference>
<evidence type="ECO:0000313" key="5">
    <source>
        <dbReference type="EMBL" id="MPN38018.1"/>
    </source>
</evidence>
<gene>
    <name evidence="5" type="ORF">SDC9_185540</name>
</gene>
<keyword evidence="3" id="KW-0804">Transcription</keyword>
<accession>A0A645HG55</accession>
<evidence type="ECO:0000256" key="3">
    <source>
        <dbReference type="ARBA" id="ARBA00023163"/>
    </source>
</evidence>
<dbReference type="PANTHER" id="PTHR38445:SF9">
    <property type="entry name" value="HTH-TYPE TRANSCRIPTIONAL REPRESSOR YTRA"/>
    <property type="match status" value="1"/>
</dbReference>
<keyword evidence="2" id="KW-0238">DNA-binding</keyword>
<comment type="caution">
    <text evidence="5">The sequence shown here is derived from an EMBL/GenBank/DDBJ whole genome shotgun (WGS) entry which is preliminary data.</text>
</comment>